<feature type="compositionally biased region" description="Polar residues" evidence="1">
    <location>
        <begin position="473"/>
        <end position="486"/>
    </location>
</feature>
<evidence type="ECO:0000256" key="1">
    <source>
        <dbReference type="SAM" id="MobiDB-lite"/>
    </source>
</evidence>
<name>A0A843TXP9_COLES</name>
<evidence type="ECO:0000313" key="3">
    <source>
        <dbReference type="Proteomes" id="UP000652761"/>
    </source>
</evidence>
<dbReference type="AlphaFoldDB" id="A0A843TXP9"/>
<feature type="compositionally biased region" description="Polar residues" evidence="1">
    <location>
        <begin position="205"/>
        <end position="218"/>
    </location>
</feature>
<feature type="compositionally biased region" description="Basic and acidic residues" evidence="1">
    <location>
        <begin position="361"/>
        <end position="376"/>
    </location>
</feature>
<dbReference type="EMBL" id="NMUH01000217">
    <property type="protein sequence ID" value="MQL74637.1"/>
    <property type="molecule type" value="Genomic_DNA"/>
</dbReference>
<feature type="compositionally biased region" description="Basic and acidic residues" evidence="1">
    <location>
        <begin position="491"/>
        <end position="500"/>
    </location>
</feature>
<dbReference type="Proteomes" id="UP000652761">
    <property type="component" value="Unassembled WGS sequence"/>
</dbReference>
<feature type="region of interest" description="Disordered" evidence="1">
    <location>
        <begin position="356"/>
        <end position="376"/>
    </location>
</feature>
<sequence>MSSDAIVQLLQRSGESLLEAKHEVRKTPKFSYTREFLVSLRELDICKKLPLGFDSSILSEFEDAPSSAFERQRSVGGPLQGSRYGSTSLKRADVTVKFSQGSHGRWDTHSTGSSDKDGESQSDRDSFSQDSGSQYLNQPRRPWQNPERDGLLGSGAFLRPSGQQGGALAPKGRGNGQHQLSKSSERYQPPRPYKATPYSWRDNTDSYNDETFGSSECSSQERAEEERKRRASFELMRKEQHKALQENHKQPTDTHKENLDNDIIMLLGNTKIEKNLKDNREDKLEGNSASLVSDSDSAKGPFPAHTPASRPPVPPGFASTITEKNLGTQTSNKAFGSGVGIVGKSPLLTKSSLRVNGEESNLEKGHDSGIDVHPDRTASKSNSIAVSFADATEHPGLAPEDASVAACGPLGGAGRGWEGVISSSNEEMFTLSGNTDRSEQEHSTSILDKLFDSTSKKDDRDALRSIEGANINEQAWSPTSSQSSKYTHWFSEGDKRPTEDLSSRDLLSLIISKNKPGSETSAGSHELICPSFPFENGESSQESFPSATSCVTRVHESHDHPGKPGTDAGVLTCEDLEQSILADAKESSSGLLDIVQGPWNTVDANPKLQKAGVDDHASQHLLSLLHKGMCSKDLANPELAQTSERPGNVNVKSEVTLMFAGNNFSENAEPVRTEKPLTLEALFGSAFMKELHSMEAPVSGHRGSVDENRDNCAPQFNGISLPHADYISSSSEYSSSVALEGNISLKHTPEARPQKHHETWTGFEDLQSKNSIPPNFVAREEGSLGIYLPEEESLITVGDTVSPIMADPFPADNASKNAERLGSRLPDEILMDKLAALNIPRNNDRYSALELDAPSVHGPYHMVEPGFSYQHARPSSPQFPHPHMDHIRSLFQPSDNPTHRNPLMNFVGPDNMHHDPHLPHHQFPSNNIHHHPFHNPGGPMFDPAIPLPMASPMPVPGNFPPRQPLQGFPRGVPLSPPLNHMPSFMPEMNAMHGFPRQPSYGGFGMGMPGTGASGPGGGDPESFRRLMEMRTNLKQTHASAPGHIPGMYSYELDMGFR</sequence>
<evidence type="ECO:0000313" key="2">
    <source>
        <dbReference type="EMBL" id="MQL74637.1"/>
    </source>
</evidence>
<proteinExistence type="predicted"/>
<feature type="compositionally biased region" description="Basic and acidic residues" evidence="1">
    <location>
        <begin position="104"/>
        <end position="127"/>
    </location>
</feature>
<dbReference type="OrthoDB" id="1923709at2759"/>
<feature type="compositionally biased region" description="Basic and acidic residues" evidence="1">
    <location>
        <begin position="219"/>
        <end position="259"/>
    </location>
</feature>
<keyword evidence="3" id="KW-1185">Reference proteome</keyword>
<reference evidence="2" key="1">
    <citation type="submission" date="2017-07" db="EMBL/GenBank/DDBJ databases">
        <title>Taro Niue Genome Assembly and Annotation.</title>
        <authorList>
            <person name="Atibalentja N."/>
            <person name="Keating K."/>
            <person name="Fields C.J."/>
        </authorList>
    </citation>
    <scope>NUCLEOTIDE SEQUENCE</scope>
    <source>
        <strain evidence="2">Niue_2</strain>
        <tissue evidence="2">Leaf</tissue>
    </source>
</reference>
<dbReference type="PANTHER" id="PTHR34802:SF1">
    <property type="entry name" value="CHORISMATE SYNTHASE"/>
    <property type="match status" value="1"/>
</dbReference>
<feature type="region of interest" description="Disordered" evidence="1">
    <location>
        <begin position="99"/>
        <end position="260"/>
    </location>
</feature>
<organism evidence="2 3">
    <name type="scientific">Colocasia esculenta</name>
    <name type="common">Wild taro</name>
    <name type="synonym">Arum esculentum</name>
    <dbReference type="NCBI Taxonomy" id="4460"/>
    <lineage>
        <taxon>Eukaryota</taxon>
        <taxon>Viridiplantae</taxon>
        <taxon>Streptophyta</taxon>
        <taxon>Embryophyta</taxon>
        <taxon>Tracheophyta</taxon>
        <taxon>Spermatophyta</taxon>
        <taxon>Magnoliopsida</taxon>
        <taxon>Liliopsida</taxon>
        <taxon>Araceae</taxon>
        <taxon>Aroideae</taxon>
        <taxon>Colocasieae</taxon>
        <taxon>Colocasia</taxon>
    </lineage>
</organism>
<dbReference type="PANTHER" id="PTHR34802">
    <property type="entry name" value="CHORISMATE SYNTHASE"/>
    <property type="match status" value="1"/>
</dbReference>
<accession>A0A843TXP9</accession>
<gene>
    <name evidence="2" type="ORF">Taro_007015</name>
</gene>
<feature type="region of interest" description="Disordered" evidence="1">
    <location>
        <begin position="277"/>
        <end position="321"/>
    </location>
</feature>
<comment type="caution">
    <text evidence="2">The sequence shown here is derived from an EMBL/GenBank/DDBJ whole genome shotgun (WGS) entry which is preliminary data.</text>
</comment>
<protein>
    <submittedName>
        <fullName evidence="2">Uncharacterized protein</fullName>
    </submittedName>
</protein>
<feature type="region of interest" description="Disordered" evidence="1">
    <location>
        <begin position="473"/>
        <end position="500"/>
    </location>
</feature>